<sequence>MSQGTAYTYPATSYTAAYDAYAPQQYSYPAQQYSYPAQQYSYPAEQYSYPTQQYPYTAQQYTNADQYAYYAQQYGLGGSYLPSASQAPSQPMGQSNGHASGVHSSAGVPIVEPKPVRSHASILNAQPELRAANVMRGFEVEGDKVHFYEYTGKKVRVPLPAGVAPKWSWEVYSLLPSNSGKPLVFHGLELPEEVEDFEDLMEMINLKVMNAYMPLSALNVHANDIYVHRGILPFEGFDFESSDMVTNCLHSPDGVEPTVGLLLSKMIYSQYIWHEDLTNKENTVWFVHGDNKVWGRWAENPRLDCLFIRSIRRTLPDANGVVYYFPELQLMPMVLNRKTSPAPERTAAGEPQ</sequence>
<accession>A0ACC1NU58</accession>
<keyword evidence="2" id="KW-1185">Reference proteome</keyword>
<gene>
    <name evidence="1" type="ORF">NUW54_g10751</name>
</gene>
<organism evidence="1 2">
    <name type="scientific">Trametes sanguinea</name>
    <dbReference type="NCBI Taxonomy" id="158606"/>
    <lineage>
        <taxon>Eukaryota</taxon>
        <taxon>Fungi</taxon>
        <taxon>Dikarya</taxon>
        <taxon>Basidiomycota</taxon>
        <taxon>Agaricomycotina</taxon>
        <taxon>Agaricomycetes</taxon>
        <taxon>Polyporales</taxon>
        <taxon>Polyporaceae</taxon>
        <taxon>Trametes</taxon>
    </lineage>
</organism>
<name>A0ACC1NU58_9APHY</name>
<protein>
    <submittedName>
        <fullName evidence="1">Uncharacterized protein</fullName>
    </submittedName>
</protein>
<proteinExistence type="predicted"/>
<evidence type="ECO:0000313" key="2">
    <source>
        <dbReference type="Proteomes" id="UP001144978"/>
    </source>
</evidence>
<dbReference type="EMBL" id="JANSHE010003970">
    <property type="protein sequence ID" value="KAJ2982465.1"/>
    <property type="molecule type" value="Genomic_DNA"/>
</dbReference>
<comment type="caution">
    <text evidence="1">The sequence shown here is derived from an EMBL/GenBank/DDBJ whole genome shotgun (WGS) entry which is preliminary data.</text>
</comment>
<dbReference type="Proteomes" id="UP001144978">
    <property type="component" value="Unassembled WGS sequence"/>
</dbReference>
<evidence type="ECO:0000313" key="1">
    <source>
        <dbReference type="EMBL" id="KAJ2982465.1"/>
    </source>
</evidence>
<reference evidence="1" key="1">
    <citation type="submission" date="2022-08" db="EMBL/GenBank/DDBJ databases">
        <title>Genome Sequence of Pycnoporus sanguineus.</title>
        <authorList>
            <person name="Buettner E."/>
        </authorList>
    </citation>
    <scope>NUCLEOTIDE SEQUENCE</scope>
    <source>
        <strain evidence="1">CG-C14</strain>
    </source>
</reference>